<dbReference type="STRING" id="188477.A0A3S0ZYH2"/>
<dbReference type="Proteomes" id="UP000271974">
    <property type="component" value="Unassembled WGS sequence"/>
</dbReference>
<keyword evidence="3" id="KW-0732">Signal</keyword>
<dbReference type="InterPro" id="IPR002018">
    <property type="entry name" value="CarbesteraseB"/>
</dbReference>
<dbReference type="EMBL" id="RQTK01000063">
    <property type="protein sequence ID" value="RUS89193.1"/>
    <property type="molecule type" value="Genomic_DNA"/>
</dbReference>
<dbReference type="AlphaFoldDB" id="A0A3S0ZYH2"/>
<protein>
    <recommendedName>
        <fullName evidence="3">Carboxylic ester hydrolase</fullName>
        <ecNumber evidence="3">3.1.1.-</ecNumber>
    </recommendedName>
</protein>
<dbReference type="PROSITE" id="PS00122">
    <property type="entry name" value="CARBOXYLESTERASE_B_1"/>
    <property type="match status" value="1"/>
</dbReference>
<accession>A0A3S0ZYH2</accession>
<evidence type="ECO:0000313" key="6">
    <source>
        <dbReference type="Proteomes" id="UP000271974"/>
    </source>
</evidence>
<dbReference type="OrthoDB" id="408631at2759"/>
<keyword evidence="2 3" id="KW-0378">Hydrolase</keyword>
<dbReference type="EC" id="3.1.1.-" evidence="3"/>
<comment type="similarity">
    <text evidence="1 3">Belongs to the type-B carboxylesterase/lipase family.</text>
</comment>
<name>A0A3S0ZYH2_ELYCH</name>
<feature type="chain" id="PRO_5018380583" description="Carboxylic ester hydrolase" evidence="3">
    <location>
        <begin position="26"/>
        <end position="545"/>
    </location>
</feature>
<comment type="caution">
    <text evidence="5">The sequence shown here is derived from an EMBL/GenBank/DDBJ whole genome shotgun (WGS) entry which is preliminary data.</text>
</comment>
<dbReference type="GO" id="GO:0016787">
    <property type="term" value="F:hydrolase activity"/>
    <property type="evidence" value="ECO:0007669"/>
    <property type="project" value="UniProtKB-KW"/>
</dbReference>
<dbReference type="InterPro" id="IPR019826">
    <property type="entry name" value="Carboxylesterase_B_AS"/>
</dbReference>
<evidence type="ECO:0000259" key="4">
    <source>
        <dbReference type="Pfam" id="PF00135"/>
    </source>
</evidence>
<dbReference type="PANTHER" id="PTHR11559">
    <property type="entry name" value="CARBOXYLESTERASE"/>
    <property type="match status" value="1"/>
</dbReference>
<proteinExistence type="inferred from homology"/>
<gene>
    <name evidence="5" type="ORF">EGW08_003072</name>
</gene>
<dbReference type="Pfam" id="PF00135">
    <property type="entry name" value="COesterase"/>
    <property type="match status" value="2"/>
</dbReference>
<feature type="domain" description="Carboxylesterase type B" evidence="4">
    <location>
        <begin position="404"/>
        <end position="521"/>
    </location>
</feature>
<dbReference type="InterPro" id="IPR029058">
    <property type="entry name" value="AB_hydrolase_fold"/>
</dbReference>
<evidence type="ECO:0000256" key="3">
    <source>
        <dbReference type="RuleBase" id="RU361235"/>
    </source>
</evidence>
<feature type="domain" description="Carboxylesterase type B" evidence="4">
    <location>
        <begin position="27"/>
        <end position="367"/>
    </location>
</feature>
<dbReference type="SUPFAM" id="SSF53474">
    <property type="entry name" value="alpha/beta-Hydrolases"/>
    <property type="match status" value="1"/>
</dbReference>
<dbReference type="Gene3D" id="3.40.50.1820">
    <property type="entry name" value="alpha/beta hydrolase"/>
    <property type="match status" value="1"/>
</dbReference>
<evidence type="ECO:0000313" key="5">
    <source>
        <dbReference type="EMBL" id="RUS89193.1"/>
    </source>
</evidence>
<keyword evidence="6" id="KW-1185">Reference proteome</keyword>
<reference evidence="5 6" key="1">
    <citation type="submission" date="2019-01" db="EMBL/GenBank/DDBJ databases">
        <title>A draft genome assembly of the solar-powered sea slug Elysia chlorotica.</title>
        <authorList>
            <person name="Cai H."/>
            <person name="Li Q."/>
            <person name="Fang X."/>
            <person name="Li J."/>
            <person name="Curtis N.E."/>
            <person name="Altenburger A."/>
            <person name="Shibata T."/>
            <person name="Feng M."/>
            <person name="Maeda T."/>
            <person name="Schwartz J.A."/>
            <person name="Shigenobu S."/>
            <person name="Lundholm N."/>
            <person name="Nishiyama T."/>
            <person name="Yang H."/>
            <person name="Hasebe M."/>
            <person name="Li S."/>
            <person name="Pierce S.K."/>
            <person name="Wang J."/>
        </authorList>
    </citation>
    <scope>NUCLEOTIDE SEQUENCE [LARGE SCALE GENOMIC DNA]</scope>
    <source>
        <strain evidence="5">EC2010</strain>
        <tissue evidence="5">Whole organism of an adult</tissue>
    </source>
</reference>
<sequence>MARRLGHAFPSIACILLTATWQTLAAPDVQLPSGIARGFDREARGTFKSYAAYYGIPFAEPPVGELRFLPPRPFVGRDSGEIITSNTFRAACYQINFPQEMMSEDCLHLNVFTPPDVLFGPLRKVMVWIHGGGFFLGEARPYVPSQMVTEDNVIVVTIQYRLGALGFLSSGDKALPGNLGLHDQVLALRWVKDNIRPFGGDPDDITIFGESAGSASVAALSVTPATRGLFSKAIMQSGTVLSPWALREKPQEQFYHHAKETGCLPRYYNPWNKLGYHESIVACLKNKSPQELLDAGEEFDYFEPLTKSIDELPLFGLVVDGDLFPRSPASLLADRAYLQQIGALDRSYILGVNDNEGLIMVSGIPREEYGRFTRPSNVASLIKSTLRSYLGWQPNADALNIVDFLYTFPREANDKIPLQLRDPNGPLQGTNHGMDIYYEFELPPVDLDELIFFYADRDPVKTPTLERAFRGFVTSFAKTGEPSTINVSSWPRYDLDSESYVAVSTSPEIRQRMFGQRVSLWTDFLPRMTASYWFGARKGRAAFRH</sequence>
<organism evidence="5 6">
    <name type="scientific">Elysia chlorotica</name>
    <name type="common">Eastern emerald elysia</name>
    <name type="synonym">Sea slug</name>
    <dbReference type="NCBI Taxonomy" id="188477"/>
    <lineage>
        <taxon>Eukaryota</taxon>
        <taxon>Metazoa</taxon>
        <taxon>Spiralia</taxon>
        <taxon>Lophotrochozoa</taxon>
        <taxon>Mollusca</taxon>
        <taxon>Gastropoda</taxon>
        <taxon>Heterobranchia</taxon>
        <taxon>Euthyneura</taxon>
        <taxon>Panpulmonata</taxon>
        <taxon>Sacoglossa</taxon>
        <taxon>Placobranchoidea</taxon>
        <taxon>Plakobranchidae</taxon>
        <taxon>Elysia</taxon>
    </lineage>
</organism>
<evidence type="ECO:0000256" key="2">
    <source>
        <dbReference type="ARBA" id="ARBA00022801"/>
    </source>
</evidence>
<evidence type="ECO:0000256" key="1">
    <source>
        <dbReference type="ARBA" id="ARBA00005964"/>
    </source>
</evidence>
<feature type="signal peptide" evidence="3">
    <location>
        <begin position="1"/>
        <end position="25"/>
    </location>
</feature>
<dbReference type="InterPro" id="IPR050309">
    <property type="entry name" value="Type-B_Carboxylest/Lipase"/>
</dbReference>